<proteinExistence type="predicted"/>
<accession>A0ABQ9H014</accession>
<reference evidence="2 3" key="1">
    <citation type="submission" date="2023-02" db="EMBL/GenBank/DDBJ databases">
        <title>LHISI_Scaffold_Assembly.</title>
        <authorList>
            <person name="Stuart O.P."/>
            <person name="Cleave R."/>
            <person name="Magrath M.J.L."/>
            <person name="Mikheyev A.S."/>
        </authorList>
    </citation>
    <scope>NUCLEOTIDE SEQUENCE [LARGE SCALE GENOMIC DNA]</scope>
    <source>
        <strain evidence="2">Daus_M_001</strain>
        <tissue evidence="2">Leg muscle</tissue>
    </source>
</reference>
<feature type="region of interest" description="Disordered" evidence="1">
    <location>
        <begin position="587"/>
        <end position="610"/>
    </location>
</feature>
<evidence type="ECO:0000256" key="1">
    <source>
        <dbReference type="SAM" id="MobiDB-lite"/>
    </source>
</evidence>
<name>A0ABQ9H014_9NEOP</name>
<dbReference type="EMBL" id="JARBHB010000008">
    <property type="protein sequence ID" value="KAJ8877602.1"/>
    <property type="molecule type" value="Genomic_DNA"/>
</dbReference>
<evidence type="ECO:0000313" key="3">
    <source>
        <dbReference type="Proteomes" id="UP001159363"/>
    </source>
</evidence>
<feature type="compositionally biased region" description="Basic and acidic residues" evidence="1">
    <location>
        <begin position="600"/>
        <end position="610"/>
    </location>
</feature>
<dbReference type="Proteomes" id="UP001159363">
    <property type="component" value="Chromosome 7"/>
</dbReference>
<gene>
    <name evidence="2" type="ORF">PR048_022057</name>
</gene>
<keyword evidence="3" id="KW-1185">Reference proteome</keyword>
<protein>
    <submittedName>
        <fullName evidence="2">Uncharacterized protein</fullName>
    </submittedName>
</protein>
<evidence type="ECO:0000313" key="2">
    <source>
        <dbReference type="EMBL" id="KAJ8877602.1"/>
    </source>
</evidence>
<comment type="caution">
    <text evidence="2">The sequence shown here is derived from an EMBL/GenBank/DDBJ whole genome shotgun (WGS) entry which is preliminary data.</text>
</comment>
<organism evidence="2 3">
    <name type="scientific">Dryococelus australis</name>
    <dbReference type="NCBI Taxonomy" id="614101"/>
    <lineage>
        <taxon>Eukaryota</taxon>
        <taxon>Metazoa</taxon>
        <taxon>Ecdysozoa</taxon>
        <taxon>Arthropoda</taxon>
        <taxon>Hexapoda</taxon>
        <taxon>Insecta</taxon>
        <taxon>Pterygota</taxon>
        <taxon>Neoptera</taxon>
        <taxon>Polyneoptera</taxon>
        <taxon>Phasmatodea</taxon>
        <taxon>Verophasmatodea</taxon>
        <taxon>Anareolatae</taxon>
        <taxon>Phasmatidae</taxon>
        <taxon>Eurycanthinae</taxon>
        <taxon>Dryococelus</taxon>
    </lineage>
</organism>
<sequence length="1119" mass="125293">MDKNIRVVSFVGATPSAKTDDTIDSSRSRRADTLCESHRAEVRKFGKVWCCAGHSREDGRRQRSGCVGRGTLRVDALHLASHACLTTATTADPAKDSHARARVELQSGRPDPNSYLTSHSTCWDTEICRFIARSQRDRSTSSLVYGASRYDGEYHKVTAIPSSFRLPPLHRPLLLVHTEEAEFVWERAWREENRLRFSASAPVYYRPYNSRFNSMKHFRTDWCLQLPPSKALYVVVIISAQPTSRGAVGWCTVDLGRGRLWVRIPGKAWPQQQARAYSLQRWRYVRFCVSGACVRDTHARKHLTSIRGGGAGEGSRGLLSRSLVVGYSPPPPPMTALIRQAVSSRSLSRCVEFLRPRSSLLFSYPPLLLRFVLAGEGRDLGGSYQRELHRNAGKPAYQRLSSGTVTTLGNPGLARPGIEPGSPWWEASSLTAQPHLLSPLYAELCIPCLVTEYAKCGPRMRGQMRASAAIFWSCSERRYQDRCHVCQLQMLCSNHSATSRRKMQVSSLWQAATQVQDPRGRLKQSCKRLGRTHHNDARRDARCGAQHEAPRIGDGLRLRRPLGGTAGDVLSPLPIPPPLQHFRSAAAIPQRRKTSLSSTESRKHWLSRRESCRPRNDLHGRLHTHTHTTPIYPFPSPSVFPFLFFFIIGTVPPLLIRPPARTHGFEKQLLRWCRAPGPRYPLIWGGGRNRGIYPPPPTDTLRNPDCLGGALPPQDTIAARPMQLDMAQLLKSPPLRPPQTLHQRQTKASPPPFPTSIAYVLLLSGRPRPLLPLPRGRTFVMAHKEPIAETIQIKAVHDTCTGLRDEQFDAGHIWSRESGNSRKSLDKCVLKHVQQAAVGPALIDLLTATFLTKLSPLLVLRERRYLPRRRRRNTLRLQRLEPHQLVHLARPLRGEVRPRARCSTGLINKSCLETAPSVSITSRRPLALATSPSFVVCRWVHARAEWLDYPPPTCTNRVLIFGGVAPGFPHEGIGPVDAAGRRGFLGHIPLGPPFHSGAASCSPRSTLIGSQDLDGHSWKSRRYTQCDENTARQFRALRLAAMGHLMHVAVSTLEPLHMDADCPRSATRPRSGVPVVEWRCSDARVLSIRVGAIRVACSHWLKLLRAHDTQRYGAEYFYT</sequence>